<dbReference type="EMBL" id="CP039865">
    <property type="protein sequence ID" value="QCK85108.1"/>
    <property type="molecule type" value="Genomic_DNA"/>
</dbReference>
<feature type="domain" description="CinA C-terminal" evidence="1">
    <location>
        <begin position="14"/>
        <end position="166"/>
    </location>
</feature>
<evidence type="ECO:0000313" key="2">
    <source>
        <dbReference type="EMBL" id="QCK85108.1"/>
    </source>
</evidence>
<reference evidence="2 3" key="1">
    <citation type="submission" date="2019-04" db="EMBL/GenBank/DDBJ databases">
        <title>Phreatobacter aquaticus sp. nov.</title>
        <authorList>
            <person name="Choi A."/>
            <person name="Baek K."/>
        </authorList>
    </citation>
    <scope>NUCLEOTIDE SEQUENCE [LARGE SCALE GENOMIC DNA]</scope>
    <source>
        <strain evidence="2 3">NMCR1094</strain>
    </source>
</reference>
<dbReference type="KEGG" id="paqt:E8L99_04610"/>
<dbReference type="SUPFAM" id="SSF142433">
    <property type="entry name" value="CinA-like"/>
    <property type="match status" value="1"/>
</dbReference>
<proteinExistence type="predicted"/>
<dbReference type="RefSeq" id="WP_137098442.1">
    <property type="nucleotide sequence ID" value="NZ_CP039865.1"/>
</dbReference>
<organism evidence="2 3">
    <name type="scientific">Phreatobacter aquaticus</name>
    <dbReference type="NCBI Taxonomy" id="2570229"/>
    <lineage>
        <taxon>Bacteria</taxon>
        <taxon>Pseudomonadati</taxon>
        <taxon>Pseudomonadota</taxon>
        <taxon>Alphaproteobacteria</taxon>
        <taxon>Hyphomicrobiales</taxon>
        <taxon>Phreatobacteraceae</taxon>
        <taxon>Phreatobacter</taxon>
    </lineage>
</organism>
<dbReference type="Gene3D" id="3.90.950.20">
    <property type="entry name" value="CinA-like"/>
    <property type="match status" value="1"/>
</dbReference>
<sequence>MTKDLATLDQQLAEVAADVAHALVARRETIVVVESSAGGLISSALLSQAGASTYFLGGAVVYTAASREALLGITLDDMQGMRSASEPYAQLLARTARARLGAGWCLAETGAAGPSGNRYGDAAGHACLAIDGPTAVEVQTLETGSGDRAANMRVFAITALAMLAKAL</sequence>
<dbReference type="OrthoDB" id="1253990at2"/>
<evidence type="ECO:0000313" key="3">
    <source>
        <dbReference type="Proteomes" id="UP000298588"/>
    </source>
</evidence>
<dbReference type="Proteomes" id="UP000298588">
    <property type="component" value="Chromosome"/>
</dbReference>
<accession>A0A4D7QD26</accession>
<dbReference type="InterPro" id="IPR008136">
    <property type="entry name" value="CinA_C"/>
</dbReference>
<keyword evidence="3" id="KW-1185">Reference proteome</keyword>
<protein>
    <submittedName>
        <fullName evidence="2">CinA family protein</fullName>
    </submittedName>
</protein>
<dbReference type="InterPro" id="IPR036653">
    <property type="entry name" value="CinA-like_C"/>
</dbReference>
<evidence type="ECO:0000259" key="1">
    <source>
        <dbReference type="Pfam" id="PF02464"/>
    </source>
</evidence>
<dbReference type="AlphaFoldDB" id="A0A4D7QD26"/>
<dbReference type="NCBIfam" id="TIGR00199">
    <property type="entry name" value="PncC_domain"/>
    <property type="match status" value="1"/>
</dbReference>
<name>A0A4D7QD26_9HYPH</name>
<gene>
    <name evidence="2" type="ORF">E8L99_04610</name>
</gene>
<dbReference type="Pfam" id="PF02464">
    <property type="entry name" value="CinA"/>
    <property type="match status" value="1"/>
</dbReference>